<dbReference type="PANTHER" id="PTHR46552">
    <property type="entry name" value="NADH-UBIQUINONE OXIDOREDUCTASE CHAIN 2"/>
    <property type="match status" value="1"/>
</dbReference>
<evidence type="ECO:0000256" key="7">
    <source>
        <dbReference type="ARBA" id="ARBA00022660"/>
    </source>
</evidence>
<dbReference type="PRINTS" id="PR01436">
    <property type="entry name" value="NADHDHGNASE2"/>
</dbReference>
<comment type="similarity">
    <text evidence="3 18">Belongs to the complex I subunit 2 family.</text>
</comment>
<keyword evidence="11 18" id="KW-0249">Electron transport</keyword>
<accession>A0A976U715</accession>
<dbReference type="InterPro" id="IPR050175">
    <property type="entry name" value="Complex_I_Subunit_2"/>
</dbReference>
<reference evidence="20" key="1">
    <citation type="journal article" date="2022" name="Insect Sci.">
        <title>First report of complete mitochondrial genome in the subfamily Alleculinae and mitochondrial genome-based phylogenetics in Tenebrionidae (Coleoptera: Tenebrionoidea).</title>
        <authorList>
            <person name="Wu C."/>
            <person name="Zhou Y."/>
            <person name="Tian T."/>
            <person name="Li T.-J."/>
            <person name="Chen B."/>
        </authorList>
    </citation>
    <scope>NUCLEOTIDE SEQUENCE</scope>
</reference>
<evidence type="ECO:0000256" key="14">
    <source>
        <dbReference type="ARBA" id="ARBA00023075"/>
    </source>
</evidence>
<evidence type="ECO:0000256" key="4">
    <source>
        <dbReference type="ARBA" id="ARBA00012944"/>
    </source>
</evidence>
<keyword evidence="12 18" id="KW-1133">Transmembrane helix</keyword>
<proteinExistence type="inferred from homology"/>
<keyword evidence="14 18" id="KW-0830">Ubiquinone</keyword>
<comment type="function">
    <text evidence="1">Core subunit of the mitochondrial membrane respiratory chain NADH dehydrogenase (Complex I) that is believed to belong to the minimal assembly required for catalysis. Complex I functions in the transfer of electrons from NADH to the respiratory chain. The immediate electron acceptor for the enzyme is believed to be ubiquinone.</text>
</comment>
<dbReference type="GO" id="GO:0005743">
    <property type="term" value="C:mitochondrial inner membrane"/>
    <property type="evidence" value="ECO:0007669"/>
    <property type="project" value="UniProtKB-SubCell"/>
</dbReference>
<feature type="transmembrane region" description="Helical" evidence="18">
    <location>
        <begin position="237"/>
        <end position="259"/>
    </location>
</feature>
<evidence type="ECO:0000256" key="15">
    <source>
        <dbReference type="ARBA" id="ARBA00023128"/>
    </source>
</evidence>
<evidence type="ECO:0000256" key="6">
    <source>
        <dbReference type="ARBA" id="ARBA00022448"/>
    </source>
</evidence>
<feature type="transmembrane region" description="Helical" evidence="18">
    <location>
        <begin position="86"/>
        <end position="111"/>
    </location>
</feature>
<evidence type="ECO:0000313" key="20">
    <source>
        <dbReference type="EMBL" id="UVF38365.1"/>
    </source>
</evidence>
<evidence type="ECO:0000256" key="18">
    <source>
        <dbReference type="RuleBase" id="RU003403"/>
    </source>
</evidence>
<feature type="transmembrane region" description="Helical" evidence="18">
    <location>
        <begin position="192"/>
        <end position="216"/>
    </location>
</feature>
<dbReference type="EC" id="7.1.1.2" evidence="4 18"/>
<feature type="transmembrane region" description="Helical" evidence="18">
    <location>
        <begin position="58"/>
        <end position="79"/>
    </location>
</feature>
<comment type="subcellular location">
    <subcellularLocation>
        <location evidence="2 18">Mitochondrion inner membrane</location>
        <topology evidence="2 18">Multi-pass membrane protein</topology>
    </subcellularLocation>
</comment>
<dbReference type="AlphaFoldDB" id="A0A976U715"/>
<dbReference type="EMBL" id="MT548779">
    <property type="protein sequence ID" value="UVF38365.1"/>
    <property type="molecule type" value="Genomic_DNA"/>
</dbReference>
<geneLocation type="mitochondrion" evidence="20"/>
<dbReference type="InterPro" id="IPR001750">
    <property type="entry name" value="ND/Mrp_TM"/>
</dbReference>
<dbReference type="PANTHER" id="PTHR46552:SF1">
    <property type="entry name" value="NADH-UBIQUINONE OXIDOREDUCTASE CHAIN 2"/>
    <property type="match status" value="1"/>
</dbReference>
<keyword evidence="16 18" id="KW-0472">Membrane</keyword>
<gene>
    <name evidence="20" type="primary">nad2</name>
</gene>
<dbReference type="InterPro" id="IPR003917">
    <property type="entry name" value="NADH_UbQ_OxRdtase_chain2"/>
</dbReference>
<evidence type="ECO:0000256" key="5">
    <source>
        <dbReference type="ARBA" id="ARBA00021008"/>
    </source>
</evidence>
<evidence type="ECO:0000256" key="3">
    <source>
        <dbReference type="ARBA" id="ARBA00007012"/>
    </source>
</evidence>
<evidence type="ECO:0000256" key="9">
    <source>
        <dbReference type="ARBA" id="ARBA00022792"/>
    </source>
</evidence>
<keyword evidence="9 18" id="KW-0999">Mitochondrion inner membrane</keyword>
<dbReference type="GO" id="GO:0008137">
    <property type="term" value="F:NADH dehydrogenase (ubiquinone) activity"/>
    <property type="evidence" value="ECO:0007669"/>
    <property type="project" value="UniProtKB-EC"/>
</dbReference>
<evidence type="ECO:0000256" key="10">
    <source>
        <dbReference type="ARBA" id="ARBA00022967"/>
    </source>
</evidence>
<feature type="transmembrane region" description="Helical" evidence="18">
    <location>
        <begin position="117"/>
        <end position="138"/>
    </location>
</feature>
<evidence type="ECO:0000256" key="8">
    <source>
        <dbReference type="ARBA" id="ARBA00022692"/>
    </source>
</evidence>
<comment type="catalytic activity">
    <reaction evidence="17 18">
        <text>a ubiquinone + NADH + 5 H(+)(in) = a ubiquinol + NAD(+) + 4 H(+)(out)</text>
        <dbReference type="Rhea" id="RHEA:29091"/>
        <dbReference type="Rhea" id="RHEA-COMP:9565"/>
        <dbReference type="Rhea" id="RHEA-COMP:9566"/>
        <dbReference type="ChEBI" id="CHEBI:15378"/>
        <dbReference type="ChEBI" id="CHEBI:16389"/>
        <dbReference type="ChEBI" id="CHEBI:17976"/>
        <dbReference type="ChEBI" id="CHEBI:57540"/>
        <dbReference type="ChEBI" id="CHEBI:57945"/>
        <dbReference type="EC" id="7.1.1.2"/>
    </reaction>
</comment>
<feature type="transmembrane region" description="Helical" evidence="18">
    <location>
        <begin position="265"/>
        <end position="287"/>
    </location>
</feature>
<feature type="transmembrane region" description="Helical" evidence="18">
    <location>
        <begin position="307"/>
        <end position="330"/>
    </location>
</feature>
<evidence type="ECO:0000256" key="17">
    <source>
        <dbReference type="ARBA" id="ARBA00049551"/>
    </source>
</evidence>
<keyword evidence="7 18" id="KW-0679">Respiratory chain</keyword>
<evidence type="ECO:0000256" key="12">
    <source>
        <dbReference type="ARBA" id="ARBA00022989"/>
    </source>
</evidence>
<evidence type="ECO:0000256" key="13">
    <source>
        <dbReference type="ARBA" id="ARBA00023027"/>
    </source>
</evidence>
<comment type="function">
    <text evidence="18">Core subunit of the mitochondrial membrane respiratory chain NADH dehydrogenase (Complex I) which catalyzes electron transfer from NADH through the respiratory chain, using ubiquinone as an electron acceptor. Essential for the catalytic activity and assembly of complex I.</text>
</comment>
<evidence type="ECO:0000256" key="2">
    <source>
        <dbReference type="ARBA" id="ARBA00004448"/>
    </source>
</evidence>
<evidence type="ECO:0000259" key="19">
    <source>
        <dbReference type="Pfam" id="PF00361"/>
    </source>
</evidence>
<organism evidence="20">
    <name type="scientific">Cerogria popularis</name>
    <dbReference type="NCBI Taxonomy" id="2875974"/>
    <lineage>
        <taxon>Eukaryota</taxon>
        <taxon>Metazoa</taxon>
        <taxon>Ecdysozoa</taxon>
        <taxon>Arthropoda</taxon>
        <taxon>Hexapoda</taxon>
        <taxon>Insecta</taxon>
        <taxon>Pterygota</taxon>
        <taxon>Neoptera</taxon>
        <taxon>Endopterygota</taxon>
        <taxon>Coleoptera</taxon>
        <taxon>Polyphaga</taxon>
        <taxon>Cucujiformia</taxon>
        <taxon>Tenebrionidae</taxon>
        <taxon>Cerogria</taxon>
    </lineage>
</organism>
<dbReference type="GO" id="GO:0006120">
    <property type="term" value="P:mitochondrial electron transport, NADH to ubiquinone"/>
    <property type="evidence" value="ECO:0007669"/>
    <property type="project" value="InterPro"/>
</dbReference>
<feature type="transmembrane region" description="Helical" evidence="18">
    <location>
        <begin position="145"/>
        <end position="164"/>
    </location>
</feature>
<dbReference type="Pfam" id="PF00361">
    <property type="entry name" value="Proton_antipo_M"/>
    <property type="match status" value="1"/>
</dbReference>
<keyword evidence="10 18" id="KW-1278">Translocase</keyword>
<keyword evidence="8 18" id="KW-0812">Transmembrane</keyword>
<evidence type="ECO:0000256" key="16">
    <source>
        <dbReference type="ARBA" id="ARBA00023136"/>
    </source>
</evidence>
<keyword evidence="15 18" id="KW-0496">Mitochondrion</keyword>
<name>A0A976U715_9CUCU</name>
<evidence type="ECO:0000256" key="11">
    <source>
        <dbReference type="ARBA" id="ARBA00022982"/>
    </source>
</evidence>
<keyword evidence="6" id="KW-0813">Transport</keyword>
<feature type="domain" description="NADH:quinone oxidoreductase/Mrp antiporter transmembrane" evidence="19">
    <location>
        <begin position="22"/>
        <end position="276"/>
    </location>
</feature>
<evidence type="ECO:0000256" key="1">
    <source>
        <dbReference type="ARBA" id="ARBA00003257"/>
    </source>
</evidence>
<keyword evidence="13 18" id="KW-0520">NAD</keyword>
<sequence length="333" mass="39312">MKFYKILFFNFLIFGTLLSISSYSWFSMWLGLEINMLSFIPMISDKGNTFLSESSMKYFIVQSVGSMMVLMSALIMIYCNEFIIPLMNLIILIMNSALLMKLGSAPFHFWFPEVMEGLNWINCLILLSWQKIAPFILIMNNKMNINFLIFVILFCLVISMIMSFNQTSLRKILTFSSINNIAWMLCSIQCSYSIWLIYFLMYSFMTSSLILLFNYLNVNYFNQIFLSSENFMTKLMLIFNFLSLGGLPPFVGFFPKWIVVYNMNLISLEFLSFMMIMFSLVILYVYIRMMFSSFTLMATEMKLELIFNLKFFTFLNFLFLISLFFMTLLFNLI</sequence>
<feature type="transmembrane region" description="Helical" evidence="18">
    <location>
        <begin position="7"/>
        <end position="26"/>
    </location>
</feature>
<protein>
    <recommendedName>
        <fullName evidence="5 18">NADH-ubiquinone oxidoreductase chain 2</fullName>
        <ecNumber evidence="4 18">7.1.1.2</ecNumber>
    </recommendedName>
</protein>